<organism evidence="4 5">
    <name type="scientific">Congzhengia minquanensis</name>
    <dbReference type="NCBI Taxonomy" id="2763657"/>
    <lineage>
        <taxon>Bacteria</taxon>
        <taxon>Bacillati</taxon>
        <taxon>Bacillota</taxon>
        <taxon>Clostridia</taxon>
        <taxon>Eubacteriales</taxon>
        <taxon>Oscillospiraceae</taxon>
        <taxon>Congzhengia</taxon>
    </lineage>
</organism>
<dbReference type="AlphaFoldDB" id="A0A926DP24"/>
<dbReference type="InterPro" id="IPR051910">
    <property type="entry name" value="ComF/GntX_DNA_util-trans"/>
</dbReference>
<dbReference type="RefSeq" id="WP_249313509.1">
    <property type="nucleotide sequence ID" value="NZ_JACRSU010000004.1"/>
</dbReference>
<evidence type="ECO:0000256" key="1">
    <source>
        <dbReference type="ARBA" id="ARBA00008007"/>
    </source>
</evidence>
<dbReference type="Pfam" id="PF18912">
    <property type="entry name" value="DZR_2"/>
    <property type="match status" value="1"/>
</dbReference>
<dbReference type="InterPro" id="IPR044005">
    <property type="entry name" value="DZR_2"/>
</dbReference>
<dbReference type="EMBL" id="JACRSU010000004">
    <property type="protein sequence ID" value="MBC8541483.1"/>
    <property type="molecule type" value="Genomic_DNA"/>
</dbReference>
<dbReference type="CDD" id="cd06223">
    <property type="entry name" value="PRTases_typeI"/>
    <property type="match status" value="1"/>
</dbReference>
<evidence type="ECO:0000259" key="2">
    <source>
        <dbReference type="Pfam" id="PF00156"/>
    </source>
</evidence>
<dbReference type="InterPro" id="IPR029057">
    <property type="entry name" value="PRTase-like"/>
</dbReference>
<gene>
    <name evidence="4" type="ORF">H8698_10895</name>
</gene>
<dbReference type="PANTHER" id="PTHR47505:SF1">
    <property type="entry name" value="DNA UTILIZATION PROTEIN YHGH"/>
    <property type="match status" value="1"/>
</dbReference>
<feature type="domain" description="Phosphoribosyltransferase" evidence="2">
    <location>
        <begin position="139"/>
        <end position="229"/>
    </location>
</feature>
<dbReference type="InterPro" id="IPR000836">
    <property type="entry name" value="PRTase_dom"/>
</dbReference>
<sequence>MFDKILSFLFPSPCVVCQKPAGRNRFVCNSCKEHLTLLKPGAFCKTCFAPLPSGAELCGKCLSNSPAYGQLVACVSYQGILRNSLHRYKFGGRSDLHTSFAMMMCAQLLSFGCTDFDVVVPTPLSNERLRERGFNQAELIAKDIAKQFHAPCVSNALKKCRDTERQSELDMHQRDRNVRGAFALSSPDAVREKKVLLVDDIFTTGATMREAAKTLSAVSKSVTACVLAKTDIRQRS</sequence>
<dbReference type="Pfam" id="PF00156">
    <property type="entry name" value="Pribosyltran"/>
    <property type="match status" value="1"/>
</dbReference>
<evidence type="ECO:0000313" key="4">
    <source>
        <dbReference type="EMBL" id="MBC8541483.1"/>
    </source>
</evidence>
<evidence type="ECO:0000259" key="3">
    <source>
        <dbReference type="Pfam" id="PF18912"/>
    </source>
</evidence>
<keyword evidence="5" id="KW-1185">Reference proteome</keyword>
<dbReference type="Proteomes" id="UP000611762">
    <property type="component" value="Unassembled WGS sequence"/>
</dbReference>
<accession>A0A926DP24</accession>
<comment type="similarity">
    <text evidence="1">Belongs to the ComF/GntX family.</text>
</comment>
<dbReference type="SUPFAM" id="SSF53271">
    <property type="entry name" value="PRTase-like"/>
    <property type="match status" value="1"/>
</dbReference>
<evidence type="ECO:0000313" key="5">
    <source>
        <dbReference type="Proteomes" id="UP000611762"/>
    </source>
</evidence>
<comment type="caution">
    <text evidence="4">The sequence shown here is derived from an EMBL/GenBank/DDBJ whole genome shotgun (WGS) entry which is preliminary data.</text>
</comment>
<proteinExistence type="inferred from homology"/>
<protein>
    <submittedName>
        <fullName evidence="4">ComF family protein</fullName>
    </submittedName>
</protein>
<feature type="domain" description="Double zinc ribbon" evidence="3">
    <location>
        <begin position="5"/>
        <end position="62"/>
    </location>
</feature>
<dbReference type="Gene3D" id="3.40.50.2020">
    <property type="match status" value="1"/>
</dbReference>
<name>A0A926DP24_9FIRM</name>
<reference evidence="4" key="1">
    <citation type="submission" date="2020-08" db="EMBL/GenBank/DDBJ databases">
        <title>Genome public.</title>
        <authorList>
            <person name="Liu C."/>
            <person name="Sun Q."/>
        </authorList>
    </citation>
    <scope>NUCLEOTIDE SEQUENCE</scope>
    <source>
        <strain evidence="4">H8</strain>
    </source>
</reference>
<dbReference type="PANTHER" id="PTHR47505">
    <property type="entry name" value="DNA UTILIZATION PROTEIN YHGH"/>
    <property type="match status" value="1"/>
</dbReference>